<dbReference type="EMBL" id="HF935723">
    <property type="protein sequence ID" value="CCX12653.1"/>
    <property type="molecule type" value="Genomic_DNA"/>
</dbReference>
<gene>
    <name evidence="3" type="ORF">PCON_12247</name>
</gene>
<evidence type="ECO:0000256" key="1">
    <source>
        <dbReference type="SAM" id="MobiDB-lite"/>
    </source>
</evidence>
<protein>
    <submittedName>
        <fullName evidence="3">Uncharacterized protein</fullName>
    </submittedName>
</protein>
<feature type="region of interest" description="Disordered" evidence="1">
    <location>
        <begin position="1"/>
        <end position="22"/>
    </location>
</feature>
<name>U4L6Q9_PYROM</name>
<keyword evidence="2" id="KW-0812">Transmembrane</keyword>
<organism evidence="3 4">
    <name type="scientific">Pyronema omphalodes (strain CBS 100304)</name>
    <name type="common">Pyronema confluens</name>
    <dbReference type="NCBI Taxonomy" id="1076935"/>
    <lineage>
        <taxon>Eukaryota</taxon>
        <taxon>Fungi</taxon>
        <taxon>Dikarya</taxon>
        <taxon>Ascomycota</taxon>
        <taxon>Pezizomycotina</taxon>
        <taxon>Pezizomycetes</taxon>
        <taxon>Pezizales</taxon>
        <taxon>Pyronemataceae</taxon>
        <taxon>Pyronema</taxon>
    </lineage>
</organism>
<accession>U4L6Q9</accession>
<feature type="region of interest" description="Disordered" evidence="1">
    <location>
        <begin position="77"/>
        <end position="98"/>
    </location>
</feature>
<keyword evidence="4" id="KW-1185">Reference proteome</keyword>
<sequence length="155" mass="17106">MSRNSVPHFETIPESDLEHGNDRAGSVAPIVLASAWERHMAYSSATDSASTLVDSVQDNAAVQIPTADVFYVATTDNRNVDDGQRPTTQPDLPNVETNKKKHPSGCKLCCRACCGETKIFIQSWWHIGIVLGCITLVAWLFKTFVIGKPYELRNN</sequence>
<reference evidence="3 4" key="1">
    <citation type="journal article" date="2013" name="PLoS Genet.">
        <title>The genome and development-dependent transcriptomes of Pyronema confluens: a window into fungal evolution.</title>
        <authorList>
            <person name="Traeger S."/>
            <person name="Altegoer F."/>
            <person name="Freitag M."/>
            <person name="Gabaldon T."/>
            <person name="Kempken F."/>
            <person name="Kumar A."/>
            <person name="Marcet-Houben M."/>
            <person name="Poggeler S."/>
            <person name="Stajich J.E."/>
            <person name="Nowrousian M."/>
        </authorList>
    </citation>
    <scope>NUCLEOTIDE SEQUENCE [LARGE SCALE GENOMIC DNA]</scope>
    <source>
        <strain evidence="4">CBS 100304</strain>
        <tissue evidence="3">Vegetative mycelium</tissue>
    </source>
</reference>
<feature type="transmembrane region" description="Helical" evidence="2">
    <location>
        <begin position="124"/>
        <end position="145"/>
    </location>
</feature>
<proteinExistence type="predicted"/>
<evidence type="ECO:0000313" key="3">
    <source>
        <dbReference type="EMBL" id="CCX12653.1"/>
    </source>
</evidence>
<evidence type="ECO:0000256" key="2">
    <source>
        <dbReference type="SAM" id="Phobius"/>
    </source>
</evidence>
<evidence type="ECO:0000313" key="4">
    <source>
        <dbReference type="Proteomes" id="UP000018144"/>
    </source>
</evidence>
<dbReference type="Proteomes" id="UP000018144">
    <property type="component" value="Unassembled WGS sequence"/>
</dbReference>
<keyword evidence="2" id="KW-0472">Membrane</keyword>
<keyword evidence="2" id="KW-1133">Transmembrane helix</keyword>
<dbReference type="AlphaFoldDB" id="U4L6Q9"/>